<sequence>MYKKFLNGFKCIPQNNPHIKKKQDERFERHCRRIFKTSPTPSTSSLDDRIFQAWKHRFLFLNHNISTNILRTTVNIYSFKTPHFALQNNHHRRKLSQETSILPTELPDTNSTSIALQSYETLWLMEPSSPEDDELLAIADDPQALAAYV</sequence>
<name>A0A916ECP1_9GLOM</name>
<dbReference type="AlphaFoldDB" id="A0A916ECP1"/>
<evidence type="ECO:0000259" key="1">
    <source>
        <dbReference type="Pfam" id="PF26638"/>
    </source>
</evidence>
<comment type="caution">
    <text evidence="2">The sequence shown here is derived from an EMBL/GenBank/DDBJ whole genome shotgun (WGS) entry which is preliminary data.</text>
</comment>
<dbReference type="InterPro" id="IPR058524">
    <property type="entry name" value="DUF8211"/>
</dbReference>
<dbReference type="Proteomes" id="UP000684084">
    <property type="component" value="Unassembled WGS sequence"/>
</dbReference>
<evidence type="ECO:0000313" key="2">
    <source>
        <dbReference type="EMBL" id="CAB5377338.1"/>
    </source>
</evidence>
<feature type="domain" description="DUF8211" evidence="1">
    <location>
        <begin position="1"/>
        <end position="64"/>
    </location>
</feature>
<accession>A0A916ECP1</accession>
<reference evidence="2" key="1">
    <citation type="submission" date="2020-05" db="EMBL/GenBank/DDBJ databases">
        <authorList>
            <person name="Rincon C."/>
            <person name="Sanders R I."/>
            <person name="Robbins C."/>
            <person name="Chaturvedi A."/>
        </authorList>
    </citation>
    <scope>NUCLEOTIDE SEQUENCE</scope>
    <source>
        <strain evidence="2">CHB12</strain>
    </source>
</reference>
<dbReference type="Pfam" id="PF26638">
    <property type="entry name" value="DUF8211"/>
    <property type="match status" value="1"/>
</dbReference>
<protein>
    <recommendedName>
        <fullName evidence="1">DUF8211 domain-containing protein</fullName>
    </recommendedName>
</protein>
<organism evidence="2 3">
    <name type="scientific">Rhizophagus irregularis</name>
    <dbReference type="NCBI Taxonomy" id="588596"/>
    <lineage>
        <taxon>Eukaryota</taxon>
        <taxon>Fungi</taxon>
        <taxon>Fungi incertae sedis</taxon>
        <taxon>Mucoromycota</taxon>
        <taxon>Glomeromycotina</taxon>
        <taxon>Glomeromycetes</taxon>
        <taxon>Glomerales</taxon>
        <taxon>Glomeraceae</taxon>
        <taxon>Rhizophagus</taxon>
    </lineage>
</organism>
<dbReference type="EMBL" id="CAGKOT010000037">
    <property type="protein sequence ID" value="CAB5377338.1"/>
    <property type="molecule type" value="Genomic_DNA"/>
</dbReference>
<gene>
    <name evidence="2" type="ORF">CHRIB12_LOCUS15717</name>
</gene>
<evidence type="ECO:0000313" key="3">
    <source>
        <dbReference type="Proteomes" id="UP000684084"/>
    </source>
</evidence>
<proteinExistence type="predicted"/>